<sequence length="145" mass="15545">MLSRHVALDASRLEGSVSMTAEHHYMRTRGALMSEQKPLHLTDGAIEELVGICEDIITNLEEAMGKSAALDWVSGFGGFDSANQLEVGYKRKGSGGEDSVYDRLIDFKEAVEAMRDAFRAGGDAYADQESAVMQKIAGIAGGISS</sequence>
<evidence type="ECO:0000313" key="1">
    <source>
        <dbReference type="EMBL" id="SDI82941.1"/>
    </source>
</evidence>
<proteinExistence type="predicted"/>
<evidence type="ECO:0000313" key="2">
    <source>
        <dbReference type="Proteomes" id="UP000183263"/>
    </source>
</evidence>
<protein>
    <submittedName>
        <fullName evidence="1">Uncharacterized protein</fullName>
    </submittedName>
</protein>
<gene>
    <name evidence="1" type="ORF">SAMN05444695_111155</name>
</gene>
<accession>A0A1G8NRN9</accession>
<dbReference type="AlphaFoldDB" id="A0A1G8NRN9"/>
<reference evidence="1 2" key="1">
    <citation type="submission" date="2016-10" db="EMBL/GenBank/DDBJ databases">
        <authorList>
            <person name="de Groot N.N."/>
        </authorList>
    </citation>
    <scope>NUCLEOTIDE SEQUENCE [LARGE SCALE GENOMIC DNA]</scope>
    <source>
        <strain evidence="1 2">DSM 44892</strain>
    </source>
</reference>
<name>A0A1G8NRN9_9NOCA</name>
<dbReference type="Proteomes" id="UP000183263">
    <property type="component" value="Unassembled WGS sequence"/>
</dbReference>
<organism evidence="1 2">
    <name type="scientific">Rhodococcus triatomae</name>
    <dbReference type="NCBI Taxonomy" id="300028"/>
    <lineage>
        <taxon>Bacteria</taxon>
        <taxon>Bacillati</taxon>
        <taxon>Actinomycetota</taxon>
        <taxon>Actinomycetes</taxon>
        <taxon>Mycobacteriales</taxon>
        <taxon>Nocardiaceae</taxon>
        <taxon>Rhodococcus</taxon>
    </lineage>
</organism>
<dbReference type="EMBL" id="FNDN01000011">
    <property type="protein sequence ID" value="SDI82941.1"/>
    <property type="molecule type" value="Genomic_DNA"/>
</dbReference>
<keyword evidence="2" id="KW-1185">Reference proteome</keyword>